<dbReference type="RefSeq" id="WP_379274708.1">
    <property type="nucleotide sequence ID" value="NZ_JBHUGT010000029.1"/>
</dbReference>
<keyword evidence="9" id="KW-1185">Reference proteome</keyword>
<proteinExistence type="predicted"/>
<keyword evidence="6" id="KW-0175">Coiled coil</keyword>
<dbReference type="InterPro" id="IPR000212">
    <property type="entry name" value="DNA_helicase_UvrD/REP"/>
</dbReference>
<evidence type="ECO:0000256" key="3">
    <source>
        <dbReference type="ARBA" id="ARBA00022806"/>
    </source>
</evidence>
<dbReference type="InterPro" id="IPR048228">
    <property type="entry name" value="HelD_bacillota"/>
</dbReference>
<evidence type="ECO:0000313" key="9">
    <source>
        <dbReference type="Proteomes" id="UP001597493"/>
    </source>
</evidence>
<dbReference type="Gene3D" id="3.40.50.300">
    <property type="entry name" value="P-loop containing nucleotide triphosphate hydrolases"/>
    <property type="match status" value="2"/>
</dbReference>
<dbReference type="InterPro" id="IPR014016">
    <property type="entry name" value="UvrD-like_ATP-bd"/>
</dbReference>
<name>A0ABW5QYK0_9BACL</name>
<evidence type="ECO:0000256" key="5">
    <source>
        <dbReference type="PROSITE-ProRule" id="PRU00560"/>
    </source>
</evidence>
<feature type="coiled-coil region" evidence="6">
    <location>
        <begin position="1"/>
        <end position="53"/>
    </location>
</feature>
<keyword evidence="3 5" id="KW-0347">Helicase</keyword>
<evidence type="ECO:0000256" key="1">
    <source>
        <dbReference type="ARBA" id="ARBA00022741"/>
    </source>
</evidence>
<dbReference type="NCBIfam" id="NF041464">
    <property type="entry name" value="HelD_BACSU"/>
    <property type="match status" value="1"/>
</dbReference>
<evidence type="ECO:0000313" key="8">
    <source>
        <dbReference type="EMBL" id="MFD2661618.1"/>
    </source>
</evidence>
<dbReference type="InterPro" id="IPR027785">
    <property type="entry name" value="UvrD-like_helicase_C"/>
</dbReference>
<dbReference type="EMBL" id="JBHUMY010000016">
    <property type="protein sequence ID" value="MFD2661618.1"/>
    <property type="molecule type" value="Genomic_DNA"/>
</dbReference>
<dbReference type="PANTHER" id="PTHR11070:SF17">
    <property type="entry name" value="DNA HELICASE IV"/>
    <property type="match status" value="1"/>
</dbReference>
<dbReference type="Pfam" id="PF13538">
    <property type="entry name" value="UvrD_C_2"/>
    <property type="match status" value="1"/>
</dbReference>
<dbReference type="Pfam" id="PF00580">
    <property type="entry name" value="UvrD-helicase"/>
    <property type="match status" value="1"/>
</dbReference>
<keyword evidence="2 5" id="KW-0378">Hydrolase</keyword>
<keyword evidence="1 5" id="KW-0547">Nucleotide-binding</keyword>
<protein>
    <submittedName>
        <fullName evidence="8">RNA polymerase recycling motor HelD</fullName>
    </submittedName>
</protein>
<dbReference type="PROSITE" id="PS51198">
    <property type="entry name" value="UVRD_HELICASE_ATP_BIND"/>
    <property type="match status" value="1"/>
</dbReference>
<feature type="domain" description="UvrD-like helicase ATP-binding" evidence="7">
    <location>
        <begin position="219"/>
        <end position="620"/>
    </location>
</feature>
<dbReference type="InterPro" id="IPR027417">
    <property type="entry name" value="P-loop_NTPase"/>
</dbReference>
<comment type="caution">
    <text evidence="8">The sequence shown here is derived from an EMBL/GenBank/DDBJ whole genome shotgun (WGS) entry which is preliminary data.</text>
</comment>
<accession>A0ABW5QYK0</accession>
<evidence type="ECO:0000259" key="7">
    <source>
        <dbReference type="PROSITE" id="PS51198"/>
    </source>
</evidence>
<dbReference type="SUPFAM" id="SSF52540">
    <property type="entry name" value="P-loop containing nucleoside triphosphate hydrolases"/>
    <property type="match status" value="1"/>
</dbReference>
<feature type="binding site" evidence="5">
    <location>
        <begin position="240"/>
        <end position="247"/>
    </location>
    <ligand>
        <name>ATP</name>
        <dbReference type="ChEBI" id="CHEBI:30616"/>
    </ligand>
</feature>
<dbReference type="PANTHER" id="PTHR11070">
    <property type="entry name" value="UVRD / RECB / PCRA DNA HELICASE FAMILY MEMBER"/>
    <property type="match status" value="1"/>
</dbReference>
<evidence type="ECO:0000256" key="6">
    <source>
        <dbReference type="SAM" id="Coils"/>
    </source>
</evidence>
<keyword evidence="4 5" id="KW-0067">ATP-binding</keyword>
<evidence type="ECO:0000256" key="4">
    <source>
        <dbReference type="ARBA" id="ARBA00022840"/>
    </source>
</evidence>
<organism evidence="8 9">
    <name type="scientific">Paenibacillus thailandensis</name>
    <dbReference type="NCBI Taxonomy" id="393250"/>
    <lineage>
        <taxon>Bacteria</taxon>
        <taxon>Bacillati</taxon>
        <taxon>Bacillota</taxon>
        <taxon>Bacilli</taxon>
        <taxon>Bacillales</taxon>
        <taxon>Paenibacillaceae</taxon>
        <taxon>Paenibacillus</taxon>
    </lineage>
</organism>
<gene>
    <name evidence="8" type="primary">helD</name>
    <name evidence="8" type="ORF">ACFSW5_15295</name>
</gene>
<sequence>MDIQNEQEERITAELAEEQKRADRVTNHIRTKIEELEDRLGEKREDVVEIRREFWDDVTVNFEDSAEAAETAASLKQQAEVLFEREHSHRHARMQLNTLRKLEQTPYFGRIDFKEDGEADAEAVYLGVGSLLDESGGHYLIYDWRSPISSLYYDYSPGPAQYRAPAGTIRGEMTLKRQFVIRNGRIRSMFDTGVTIGDELLQELLGRHSDAQMKGIVATIQREQNAIIRNERAKLLIVQGAAGSGKTSAALQRVAYLLYRYRDSLTADQIVLFSPNPMFNSYVATVLPELGEENMQQTTYQQYLEHRLGRSFDLEDPFTQMEYTLGASDDPDYEARMASIRFKSDLLFMNAIERYAASLGDKGLKFKPIRFRGRVLVAAETMEEKFYELDRSSSIPNRLKQLAEWLLKELTRLAKLERNKSWVEEEIELLDKEEYIRAYNELSRKNGYHEDSFNDFEREKRILSTMVVTEKFKKLRRRAKLLRFLDVPAMYRQLFAAAEPDAGFPAEWTGICRLTIAKLESGAMFYEDATPYLYLKELLEGFHTNTKVRHVFVDEAQDYSAFQFHYLKRIFPFAKMTVLGDLNQAIFAHAEYRDSFEMLKGLYGEEATETVALERSYRSTRPIVEFTSRMIAGGERIIPFNREGEKPSLTAAGGRTERLRLIAERLRELEAEGFRSIAVICKTAEESREAHSLLQEEGAAVRLVEKETATFGQGTVVIPSYLAKGLEFDAVIIYNASSSVYGKENERKLFYTACTRAMHELHIYYEDRPTPLLPPPGRNR</sequence>
<evidence type="ECO:0000256" key="2">
    <source>
        <dbReference type="ARBA" id="ARBA00022801"/>
    </source>
</evidence>
<dbReference type="Proteomes" id="UP001597493">
    <property type="component" value="Unassembled WGS sequence"/>
</dbReference>
<reference evidence="9" key="1">
    <citation type="journal article" date="2019" name="Int. J. Syst. Evol. Microbiol.">
        <title>The Global Catalogue of Microorganisms (GCM) 10K type strain sequencing project: providing services to taxonomists for standard genome sequencing and annotation.</title>
        <authorList>
            <consortium name="The Broad Institute Genomics Platform"/>
            <consortium name="The Broad Institute Genome Sequencing Center for Infectious Disease"/>
            <person name="Wu L."/>
            <person name="Ma J."/>
        </authorList>
    </citation>
    <scope>NUCLEOTIDE SEQUENCE [LARGE SCALE GENOMIC DNA]</scope>
    <source>
        <strain evidence="9">TISTR 1827</strain>
    </source>
</reference>